<name>A0A103UPR4_CYNCS</name>
<evidence type="ECO:0000313" key="1">
    <source>
        <dbReference type="EMBL" id="KVH39586.1"/>
    </source>
</evidence>
<keyword evidence="2" id="KW-1185">Reference proteome</keyword>
<dbReference type="Gramene" id="KVH39586">
    <property type="protein sequence ID" value="KVH39586"/>
    <property type="gene ID" value="Ccrd_025801"/>
</dbReference>
<dbReference type="EMBL" id="LEKV01006884">
    <property type="protein sequence ID" value="KVH39586.1"/>
    <property type="molecule type" value="Genomic_DNA"/>
</dbReference>
<protein>
    <submittedName>
        <fullName evidence="1">Uncharacterized protein</fullName>
    </submittedName>
</protein>
<organism evidence="1 2">
    <name type="scientific">Cynara cardunculus var. scolymus</name>
    <name type="common">Globe artichoke</name>
    <name type="synonym">Cynara scolymus</name>
    <dbReference type="NCBI Taxonomy" id="59895"/>
    <lineage>
        <taxon>Eukaryota</taxon>
        <taxon>Viridiplantae</taxon>
        <taxon>Streptophyta</taxon>
        <taxon>Embryophyta</taxon>
        <taxon>Tracheophyta</taxon>
        <taxon>Spermatophyta</taxon>
        <taxon>Magnoliopsida</taxon>
        <taxon>eudicotyledons</taxon>
        <taxon>Gunneridae</taxon>
        <taxon>Pentapetalae</taxon>
        <taxon>asterids</taxon>
        <taxon>campanulids</taxon>
        <taxon>Asterales</taxon>
        <taxon>Asteraceae</taxon>
        <taxon>Carduoideae</taxon>
        <taxon>Cardueae</taxon>
        <taxon>Carduinae</taxon>
        <taxon>Cynara</taxon>
    </lineage>
</organism>
<comment type="caution">
    <text evidence="1">The sequence shown here is derived from an EMBL/GenBank/DDBJ whole genome shotgun (WGS) entry which is preliminary data.</text>
</comment>
<reference evidence="1 2" key="1">
    <citation type="journal article" date="2016" name="Sci. Rep.">
        <title>The genome sequence of the outbreeding globe artichoke constructed de novo incorporating a phase-aware low-pass sequencing strategy of F1 progeny.</title>
        <authorList>
            <person name="Scaglione D."/>
            <person name="Reyes-Chin-Wo S."/>
            <person name="Acquadro A."/>
            <person name="Froenicke L."/>
            <person name="Portis E."/>
            <person name="Beitel C."/>
            <person name="Tirone M."/>
            <person name="Mauro R."/>
            <person name="Lo Monaco A."/>
            <person name="Mauromicale G."/>
            <person name="Faccioli P."/>
            <person name="Cattivelli L."/>
            <person name="Rieseberg L."/>
            <person name="Michelmore R."/>
            <person name="Lanteri S."/>
        </authorList>
    </citation>
    <scope>NUCLEOTIDE SEQUENCE [LARGE SCALE GENOMIC DNA]</scope>
    <source>
        <strain evidence="1">2C</strain>
    </source>
</reference>
<gene>
    <name evidence="1" type="ORF">Ccrd_025801</name>
</gene>
<proteinExistence type="predicted"/>
<dbReference type="Proteomes" id="UP000243975">
    <property type="component" value="Unassembled WGS sequence"/>
</dbReference>
<sequence>MLLTDCQICSVRVSNFTVAARREKQQ</sequence>
<evidence type="ECO:0000313" key="2">
    <source>
        <dbReference type="Proteomes" id="UP000243975"/>
    </source>
</evidence>
<dbReference type="AlphaFoldDB" id="A0A103UPR4"/>
<accession>A0A103UPR4</accession>